<organism evidence="1 2">
    <name type="scientific">Trachipleistophora hominis</name>
    <name type="common">Microsporidian parasite</name>
    <dbReference type="NCBI Taxonomy" id="72359"/>
    <lineage>
        <taxon>Eukaryota</taxon>
        <taxon>Fungi</taxon>
        <taxon>Fungi incertae sedis</taxon>
        <taxon>Microsporidia</taxon>
        <taxon>Pleistophoridae</taxon>
        <taxon>Trachipleistophora</taxon>
    </lineage>
</organism>
<dbReference type="AlphaFoldDB" id="L7JRN7"/>
<dbReference type="InParanoid" id="L7JRN7"/>
<dbReference type="HOGENOM" id="CLU_3371052_0_0_1"/>
<accession>L7JRN7</accession>
<dbReference type="VEuPathDB" id="MicrosporidiaDB:THOM_2944"/>
<gene>
    <name evidence="1" type="ORF">THOM_2944</name>
</gene>
<name>L7JRN7_TRAHO</name>
<dbReference type="Proteomes" id="UP000011185">
    <property type="component" value="Unassembled WGS sequence"/>
</dbReference>
<proteinExistence type="predicted"/>
<keyword evidence="2" id="KW-1185">Reference proteome</keyword>
<feature type="non-terminal residue" evidence="1">
    <location>
        <position position="1"/>
    </location>
</feature>
<evidence type="ECO:0000313" key="1">
    <source>
        <dbReference type="EMBL" id="ELQ74138.1"/>
    </source>
</evidence>
<reference evidence="1 2" key="1">
    <citation type="journal article" date="2012" name="PLoS Pathog.">
        <title>The genome of the obligate intracellular parasite Trachipleistophora hominis: new insights into microsporidian genome dynamics and reductive evolution.</title>
        <authorList>
            <person name="Heinz E."/>
            <person name="Williams T.A."/>
            <person name="Nakjang S."/>
            <person name="Noel C.J."/>
            <person name="Swan D.C."/>
            <person name="Goldberg A.V."/>
            <person name="Harris S.R."/>
            <person name="Weinmaier T."/>
            <person name="Markert S."/>
            <person name="Becher D."/>
            <person name="Bernhardt J."/>
            <person name="Dagan T."/>
            <person name="Hacker C."/>
            <person name="Lucocq J.M."/>
            <person name="Schweder T."/>
            <person name="Rattei T."/>
            <person name="Hall N."/>
            <person name="Hirt R.P."/>
            <person name="Embley T.M."/>
        </authorList>
    </citation>
    <scope>NUCLEOTIDE SEQUENCE [LARGE SCALE GENOMIC DNA]</scope>
</reference>
<dbReference type="EMBL" id="JH994070">
    <property type="protein sequence ID" value="ELQ74138.1"/>
    <property type="molecule type" value="Genomic_DNA"/>
</dbReference>
<sequence length="35" mass="4360">VWRKHFQELSRDRNNYSKNKTIWASIGDEKRNIRL</sequence>
<evidence type="ECO:0000313" key="2">
    <source>
        <dbReference type="Proteomes" id="UP000011185"/>
    </source>
</evidence>
<protein>
    <submittedName>
        <fullName evidence="1">Uncharacterized protein</fullName>
    </submittedName>
</protein>